<evidence type="ECO:0000259" key="7">
    <source>
        <dbReference type="Pfam" id="PF01545"/>
    </source>
</evidence>
<keyword evidence="2" id="KW-0813">Transport</keyword>
<evidence type="ECO:0000256" key="4">
    <source>
        <dbReference type="ARBA" id="ARBA00022989"/>
    </source>
</evidence>
<keyword evidence="4 6" id="KW-1133">Transmembrane helix</keyword>
<dbReference type="GO" id="GO:0016020">
    <property type="term" value="C:membrane"/>
    <property type="evidence" value="ECO:0007669"/>
    <property type="project" value="UniProtKB-SubCell"/>
</dbReference>
<dbReference type="EMBL" id="CP113527">
    <property type="protein sequence ID" value="WDV06004.1"/>
    <property type="molecule type" value="Genomic_DNA"/>
</dbReference>
<keyword evidence="5 6" id="KW-0472">Membrane</keyword>
<evidence type="ECO:0000256" key="3">
    <source>
        <dbReference type="ARBA" id="ARBA00022692"/>
    </source>
</evidence>
<dbReference type="SUPFAM" id="SSF160240">
    <property type="entry name" value="Cation efflux protein cytoplasmic domain-like"/>
    <property type="match status" value="1"/>
</dbReference>
<reference evidence="8 11" key="2">
    <citation type="submission" date="2023-12" db="EMBL/GenBank/DDBJ databases">
        <title>Genome comparison identifies genes involved in endophytic behavior of Lysinibacillus irui and provides insights into its role as a plant-growth promoting bacterium.</title>
        <authorList>
            <person name="Hilario S."/>
            <person name="Matos I."/>
            <person name="Goncalves M.F.M."/>
            <person name="Pardo C.A."/>
            <person name="Santos M.J."/>
        </authorList>
    </citation>
    <scope>NUCLEOTIDE SEQUENCE [LARGE SCALE GENOMIC DNA]</scope>
    <source>
        <strain evidence="8 11">B3</strain>
    </source>
</reference>
<evidence type="ECO:0000256" key="2">
    <source>
        <dbReference type="ARBA" id="ARBA00022448"/>
    </source>
</evidence>
<feature type="transmembrane region" description="Helical" evidence="6">
    <location>
        <begin position="178"/>
        <end position="198"/>
    </location>
</feature>
<dbReference type="SUPFAM" id="SSF161111">
    <property type="entry name" value="Cation efflux protein transmembrane domain-like"/>
    <property type="match status" value="1"/>
</dbReference>
<dbReference type="GO" id="GO:0008324">
    <property type="term" value="F:monoatomic cation transmembrane transporter activity"/>
    <property type="evidence" value="ECO:0007669"/>
    <property type="project" value="InterPro"/>
</dbReference>
<dbReference type="Pfam" id="PF01545">
    <property type="entry name" value="Cation_efflux"/>
    <property type="match status" value="1"/>
</dbReference>
<keyword evidence="11" id="KW-1185">Reference proteome</keyword>
<dbReference type="AlphaFoldDB" id="A0AAJ5RQV8"/>
<dbReference type="RefSeq" id="WP_274794201.1">
    <property type="nucleotide sequence ID" value="NZ_CP113527.1"/>
</dbReference>
<dbReference type="InterPro" id="IPR036837">
    <property type="entry name" value="Cation_efflux_CTD_sf"/>
</dbReference>
<proteinExistence type="predicted"/>
<organism evidence="9 10">
    <name type="scientific">Lysinibacillus irui</name>
    <dbReference type="NCBI Taxonomy" id="2998077"/>
    <lineage>
        <taxon>Bacteria</taxon>
        <taxon>Bacillati</taxon>
        <taxon>Bacillota</taxon>
        <taxon>Bacilli</taxon>
        <taxon>Bacillales</taxon>
        <taxon>Bacillaceae</taxon>
        <taxon>Lysinibacillus</taxon>
    </lineage>
</organism>
<dbReference type="PANTHER" id="PTHR13414">
    <property type="entry name" value="HUEL-CATION TRANSPORTER"/>
    <property type="match status" value="1"/>
</dbReference>
<dbReference type="NCBIfam" id="TIGR01297">
    <property type="entry name" value="CDF"/>
    <property type="match status" value="1"/>
</dbReference>
<feature type="domain" description="Cation efflux protein transmembrane" evidence="7">
    <location>
        <begin position="16"/>
        <end position="227"/>
    </location>
</feature>
<dbReference type="InterPro" id="IPR002524">
    <property type="entry name" value="Cation_efflux"/>
</dbReference>
<evidence type="ECO:0000256" key="5">
    <source>
        <dbReference type="ARBA" id="ARBA00023136"/>
    </source>
</evidence>
<sequence length="327" mass="35495">MAELFKLLKDGNKPSLMAAFVNAFLGIIKGAAFFFTGNVAMFAEMMHSLGDAANQFFVYIGSALSKKAPTKKFPGGFGRIVNLVCLFAVIIVAILSYETIKEGWHHFIHPAGESSGVLIALGVLLIGIVLEGTVLAKAAVEVLHEAGQEKAGITSIIKAFPFLNRAKPATKLVFMEDLVATSGNILAFAAIVIAYFTGWGRIEGLVSMIIGAMMFYVVGKVFLDNARGVIGETDEEMLNHIAHLVMDDPNIKDIVRLEVIKEGEFLHVELVAEADPHLSLAFLDDVRDHLTEVILSQKGVSKVAILFDEDDGKTNWVHVGERPNNTI</sequence>
<feature type="transmembrane region" description="Helical" evidence="6">
    <location>
        <begin position="16"/>
        <end position="36"/>
    </location>
</feature>
<dbReference type="Proteomes" id="UP001219585">
    <property type="component" value="Chromosome"/>
</dbReference>
<feature type="transmembrane region" description="Helical" evidence="6">
    <location>
        <begin position="76"/>
        <end position="97"/>
    </location>
</feature>
<dbReference type="Gene3D" id="1.20.1510.10">
    <property type="entry name" value="Cation efflux protein transmembrane domain"/>
    <property type="match status" value="1"/>
</dbReference>
<protein>
    <submittedName>
        <fullName evidence="9">Cation diffusion facilitator family transporter</fullName>
    </submittedName>
</protein>
<dbReference type="InterPro" id="IPR040177">
    <property type="entry name" value="SLC30A9"/>
</dbReference>
<keyword evidence="3 6" id="KW-0812">Transmembrane</keyword>
<name>A0AAJ5RQV8_9BACI</name>
<dbReference type="InterPro" id="IPR027469">
    <property type="entry name" value="Cation_efflux_TMD_sf"/>
</dbReference>
<dbReference type="Proteomes" id="UP001289615">
    <property type="component" value="Unassembled WGS sequence"/>
</dbReference>
<evidence type="ECO:0000313" key="8">
    <source>
        <dbReference type="EMBL" id="MEA0975798.1"/>
    </source>
</evidence>
<comment type="subcellular location">
    <subcellularLocation>
        <location evidence="1">Membrane</location>
        <topology evidence="1">Multi-pass membrane protein</topology>
    </subcellularLocation>
</comment>
<reference evidence="9" key="1">
    <citation type="submission" date="2022-11" db="EMBL/GenBank/DDBJ databases">
        <title>Lysinibacillus irui.</title>
        <authorList>
            <person name="Akintayo S.O."/>
        </authorList>
    </citation>
    <scope>NUCLEOTIDE SEQUENCE</scope>
    <source>
        <strain evidence="9">IRB4-01</strain>
    </source>
</reference>
<gene>
    <name evidence="9" type="ORF">OU989_17330</name>
    <name evidence="8" type="ORF">U6C28_05755</name>
</gene>
<evidence type="ECO:0000313" key="11">
    <source>
        <dbReference type="Proteomes" id="UP001289615"/>
    </source>
</evidence>
<evidence type="ECO:0000313" key="9">
    <source>
        <dbReference type="EMBL" id="WDV06004.1"/>
    </source>
</evidence>
<evidence type="ECO:0000256" key="6">
    <source>
        <dbReference type="SAM" id="Phobius"/>
    </source>
</evidence>
<dbReference type="PANTHER" id="PTHR13414:SF9">
    <property type="entry name" value="PROTON-COUPLED ZINC ANTIPORTER SLC30A9, MITOCHONDRIAL"/>
    <property type="match status" value="1"/>
</dbReference>
<dbReference type="Gene3D" id="3.30.70.1350">
    <property type="entry name" value="Cation efflux protein, cytoplasmic domain"/>
    <property type="match status" value="1"/>
</dbReference>
<dbReference type="KEGG" id="liu:OU989_17330"/>
<feature type="transmembrane region" description="Helical" evidence="6">
    <location>
        <begin position="204"/>
        <end position="223"/>
    </location>
</feature>
<feature type="transmembrane region" description="Helical" evidence="6">
    <location>
        <begin position="117"/>
        <end position="140"/>
    </location>
</feature>
<dbReference type="EMBL" id="JAXUIA010000003">
    <property type="protein sequence ID" value="MEA0975798.1"/>
    <property type="molecule type" value="Genomic_DNA"/>
</dbReference>
<evidence type="ECO:0000256" key="1">
    <source>
        <dbReference type="ARBA" id="ARBA00004141"/>
    </source>
</evidence>
<accession>A0AAJ5RQV8</accession>
<dbReference type="InterPro" id="IPR058533">
    <property type="entry name" value="Cation_efflux_TM"/>
</dbReference>
<evidence type="ECO:0000313" key="10">
    <source>
        <dbReference type="Proteomes" id="UP001219585"/>
    </source>
</evidence>
<dbReference type="GO" id="GO:0006829">
    <property type="term" value="P:zinc ion transport"/>
    <property type="evidence" value="ECO:0007669"/>
    <property type="project" value="InterPro"/>
</dbReference>